<sequence length="270" mass="29761">MDTLTIVAVGIFVLGYLGITLEHKISTSKSAIALIMGGLLWLLIALTSSPEAFHEEILHSGAEIFEIVIFLLAAMSLVEVLVHYQLFDVIRGKVFALGLDEKKQFIVITALAFVLSGVIDNLTATIVMVQIARRFFKDRNLLIAIVGIVISANAGGAFSPIGDVTTIMLWLAGKFETLEIILRGFLPSLTLYIISTFLLYQKVTPSNFDIENEIITELTRSEKIIVALVFASFSLPIFMGILQLPPYIGLIIGLGVVWIVVDMLRKYTDR</sequence>
<keyword evidence="2" id="KW-0813">Transport</keyword>
<evidence type="ECO:0000256" key="5">
    <source>
        <dbReference type="ARBA" id="ARBA00022989"/>
    </source>
</evidence>
<keyword evidence="4 11" id="KW-0812">Transmembrane</keyword>
<feature type="transmembrane region" description="Helical" evidence="11">
    <location>
        <begin position="106"/>
        <end position="129"/>
    </location>
</feature>
<evidence type="ECO:0000313" key="13">
    <source>
        <dbReference type="EMBL" id="MCA9397939.1"/>
    </source>
</evidence>
<comment type="caution">
    <text evidence="13">The sequence shown here is derived from an EMBL/GenBank/DDBJ whole genome shotgun (WGS) entry which is preliminary data.</text>
</comment>
<dbReference type="InterPro" id="IPR004680">
    <property type="entry name" value="Cit_transptr-like_dom"/>
</dbReference>
<feature type="transmembrane region" description="Helical" evidence="11">
    <location>
        <begin position="141"/>
        <end position="161"/>
    </location>
</feature>
<protein>
    <submittedName>
        <fullName evidence="13">Sodium:proton antiporter NhaD</fullName>
    </submittedName>
</protein>
<evidence type="ECO:0000313" key="14">
    <source>
        <dbReference type="Proteomes" id="UP000699691"/>
    </source>
</evidence>
<evidence type="ECO:0000259" key="12">
    <source>
        <dbReference type="Pfam" id="PF03600"/>
    </source>
</evidence>
<dbReference type="EMBL" id="JAGQKY010000203">
    <property type="protein sequence ID" value="MCA9397939.1"/>
    <property type="molecule type" value="Genomic_DNA"/>
</dbReference>
<keyword evidence="9" id="KW-0739">Sodium transport</keyword>
<keyword evidence="5 11" id="KW-1133">Transmembrane helix</keyword>
<evidence type="ECO:0000256" key="7">
    <source>
        <dbReference type="ARBA" id="ARBA00023065"/>
    </source>
</evidence>
<keyword evidence="3" id="KW-0050">Antiport</keyword>
<feature type="domain" description="Citrate transporter-like" evidence="12">
    <location>
        <begin position="30"/>
        <end position="245"/>
    </location>
</feature>
<feature type="non-terminal residue" evidence="13">
    <location>
        <position position="270"/>
    </location>
</feature>
<feature type="transmembrane region" description="Helical" evidence="11">
    <location>
        <begin position="30"/>
        <end position="46"/>
    </location>
</feature>
<evidence type="ECO:0000256" key="2">
    <source>
        <dbReference type="ARBA" id="ARBA00022448"/>
    </source>
</evidence>
<dbReference type="GO" id="GO:0006814">
    <property type="term" value="P:sodium ion transport"/>
    <property type="evidence" value="ECO:0007669"/>
    <property type="project" value="UniProtKB-KW"/>
</dbReference>
<evidence type="ECO:0000256" key="1">
    <source>
        <dbReference type="ARBA" id="ARBA00004141"/>
    </source>
</evidence>
<evidence type="ECO:0000256" key="10">
    <source>
        <dbReference type="ARBA" id="ARBA00025753"/>
    </source>
</evidence>
<feature type="transmembrane region" description="Helical" evidence="11">
    <location>
        <begin position="181"/>
        <end position="200"/>
    </location>
</feature>
<dbReference type="PANTHER" id="PTHR43269">
    <property type="entry name" value="SODIUM/PROTON ANTIPORTER 1-RELATED"/>
    <property type="match status" value="1"/>
</dbReference>
<keyword evidence="7" id="KW-0406">Ion transport</keyword>
<gene>
    <name evidence="13" type="primary">nhaD</name>
    <name evidence="13" type="ORF">KC573_03840</name>
</gene>
<evidence type="ECO:0000256" key="8">
    <source>
        <dbReference type="ARBA" id="ARBA00023136"/>
    </source>
</evidence>
<evidence type="ECO:0000256" key="3">
    <source>
        <dbReference type="ARBA" id="ARBA00022449"/>
    </source>
</evidence>
<dbReference type="Proteomes" id="UP000699691">
    <property type="component" value="Unassembled WGS sequence"/>
</dbReference>
<dbReference type="GO" id="GO:0016020">
    <property type="term" value="C:membrane"/>
    <property type="evidence" value="ECO:0007669"/>
    <property type="project" value="UniProtKB-SubCell"/>
</dbReference>
<feature type="transmembrane region" description="Helical" evidence="11">
    <location>
        <begin position="247"/>
        <end position="264"/>
    </location>
</feature>
<evidence type="ECO:0000256" key="4">
    <source>
        <dbReference type="ARBA" id="ARBA00022692"/>
    </source>
</evidence>
<feature type="transmembrane region" description="Helical" evidence="11">
    <location>
        <begin position="67"/>
        <end position="86"/>
    </location>
</feature>
<dbReference type="GO" id="GO:0015297">
    <property type="term" value="F:antiporter activity"/>
    <property type="evidence" value="ECO:0007669"/>
    <property type="project" value="UniProtKB-KW"/>
</dbReference>
<accession>A0A955LWB0</accession>
<proteinExistence type="inferred from homology"/>
<dbReference type="InterPro" id="IPR045016">
    <property type="entry name" value="NhaD-like"/>
</dbReference>
<evidence type="ECO:0000256" key="6">
    <source>
        <dbReference type="ARBA" id="ARBA00023053"/>
    </source>
</evidence>
<evidence type="ECO:0000256" key="9">
    <source>
        <dbReference type="ARBA" id="ARBA00023201"/>
    </source>
</evidence>
<name>A0A955LWB0_UNCKA</name>
<dbReference type="NCBIfam" id="NF038006">
    <property type="entry name" value="NhaD_1"/>
    <property type="match status" value="1"/>
</dbReference>
<reference evidence="13" key="1">
    <citation type="submission" date="2020-04" db="EMBL/GenBank/DDBJ databases">
        <authorList>
            <person name="Zhang T."/>
        </authorList>
    </citation>
    <scope>NUCLEOTIDE SEQUENCE</scope>
    <source>
        <strain evidence="13">HKST-UBA02</strain>
    </source>
</reference>
<organism evidence="13 14">
    <name type="scientific">candidate division WWE3 bacterium</name>
    <dbReference type="NCBI Taxonomy" id="2053526"/>
    <lineage>
        <taxon>Bacteria</taxon>
        <taxon>Katanobacteria</taxon>
    </lineage>
</organism>
<dbReference type="AlphaFoldDB" id="A0A955LWB0"/>
<comment type="similarity">
    <text evidence="10">Belongs to the NhaD Na(+)/H(+) (TC 2.A.62) antiporter family.</text>
</comment>
<evidence type="ECO:0000256" key="11">
    <source>
        <dbReference type="SAM" id="Phobius"/>
    </source>
</evidence>
<keyword evidence="6" id="KW-0915">Sodium</keyword>
<keyword evidence="8 11" id="KW-0472">Membrane</keyword>
<dbReference type="Pfam" id="PF03600">
    <property type="entry name" value="CitMHS"/>
    <property type="match status" value="1"/>
</dbReference>
<comment type="subcellular location">
    <subcellularLocation>
        <location evidence="1">Membrane</location>
        <topology evidence="1">Multi-pass membrane protein</topology>
    </subcellularLocation>
</comment>
<dbReference type="PANTHER" id="PTHR43269:SF2">
    <property type="entry name" value="SODIUM_PROTON ANTIPORTER 1-RELATED"/>
    <property type="match status" value="1"/>
</dbReference>
<reference evidence="13" key="2">
    <citation type="journal article" date="2021" name="Microbiome">
        <title>Successional dynamics and alternative stable states in a saline activated sludge microbial community over 9 years.</title>
        <authorList>
            <person name="Wang Y."/>
            <person name="Ye J."/>
            <person name="Ju F."/>
            <person name="Liu L."/>
            <person name="Boyd J.A."/>
            <person name="Deng Y."/>
            <person name="Parks D.H."/>
            <person name="Jiang X."/>
            <person name="Yin X."/>
            <person name="Woodcroft B.J."/>
            <person name="Tyson G.W."/>
            <person name="Hugenholtz P."/>
            <person name="Polz M.F."/>
            <person name="Zhang T."/>
        </authorList>
    </citation>
    <scope>NUCLEOTIDE SEQUENCE</scope>
    <source>
        <strain evidence="13">HKST-UBA02</strain>
    </source>
</reference>